<evidence type="ECO:0000313" key="2">
    <source>
        <dbReference type="Proteomes" id="UP000828390"/>
    </source>
</evidence>
<name>A0A9D4KKE7_DREPO</name>
<organism evidence="1 2">
    <name type="scientific">Dreissena polymorpha</name>
    <name type="common">Zebra mussel</name>
    <name type="synonym">Mytilus polymorpha</name>
    <dbReference type="NCBI Taxonomy" id="45954"/>
    <lineage>
        <taxon>Eukaryota</taxon>
        <taxon>Metazoa</taxon>
        <taxon>Spiralia</taxon>
        <taxon>Lophotrochozoa</taxon>
        <taxon>Mollusca</taxon>
        <taxon>Bivalvia</taxon>
        <taxon>Autobranchia</taxon>
        <taxon>Heteroconchia</taxon>
        <taxon>Euheterodonta</taxon>
        <taxon>Imparidentia</taxon>
        <taxon>Neoheterodontei</taxon>
        <taxon>Myida</taxon>
        <taxon>Dreissenoidea</taxon>
        <taxon>Dreissenidae</taxon>
        <taxon>Dreissena</taxon>
    </lineage>
</organism>
<dbReference type="Proteomes" id="UP000828390">
    <property type="component" value="Unassembled WGS sequence"/>
</dbReference>
<keyword evidence="2" id="KW-1185">Reference proteome</keyword>
<protein>
    <submittedName>
        <fullName evidence="1">Uncharacterized protein</fullName>
    </submittedName>
</protein>
<accession>A0A9D4KKE7</accession>
<dbReference type="EMBL" id="JAIWYP010000004">
    <property type="protein sequence ID" value="KAH3841180.1"/>
    <property type="molecule type" value="Genomic_DNA"/>
</dbReference>
<reference evidence="1" key="2">
    <citation type="submission" date="2020-11" db="EMBL/GenBank/DDBJ databases">
        <authorList>
            <person name="McCartney M.A."/>
            <person name="Auch B."/>
            <person name="Kono T."/>
            <person name="Mallez S."/>
            <person name="Becker A."/>
            <person name="Gohl D.M."/>
            <person name="Silverstein K.A.T."/>
            <person name="Koren S."/>
            <person name="Bechman K.B."/>
            <person name="Herman A."/>
            <person name="Abrahante J.E."/>
            <person name="Garbe J."/>
        </authorList>
    </citation>
    <scope>NUCLEOTIDE SEQUENCE</scope>
    <source>
        <strain evidence="1">Duluth1</strain>
        <tissue evidence="1">Whole animal</tissue>
    </source>
</reference>
<proteinExistence type="predicted"/>
<sequence>MRTRNADTWKRSNRFQPVRFFADTDTRTRNAETWKPGQMWVNLDAVRRVDRKQTKLKKTEDQEIGVFVHEVTS</sequence>
<gene>
    <name evidence="1" type="ORF">DPMN_114638</name>
</gene>
<dbReference type="AlphaFoldDB" id="A0A9D4KKE7"/>
<reference evidence="1" key="1">
    <citation type="journal article" date="2019" name="bioRxiv">
        <title>The Genome of the Zebra Mussel, Dreissena polymorpha: A Resource for Invasive Species Research.</title>
        <authorList>
            <person name="McCartney M.A."/>
            <person name="Auch B."/>
            <person name="Kono T."/>
            <person name="Mallez S."/>
            <person name="Zhang Y."/>
            <person name="Obille A."/>
            <person name="Becker A."/>
            <person name="Abrahante J.E."/>
            <person name="Garbe J."/>
            <person name="Badalamenti J.P."/>
            <person name="Herman A."/>
            <person name="Mangelson H."/>
            <person name="Liachko I."/>
            <person name="Sullivan S."/>
            <person name="Sone E.D."/>
            <person name="Koren S."/>
            <person name="Silverstein K.A.T."/>
            <person name="Beckman K.B."/>
            <person name="Gohl D.M."/>
        </authorList>
    </citation>
    <scope>NUCLEOTIDE SEQUENCE</scope>
    <source>
        <strain evidence="1">Duluth1</strain>
        <tissue evidence="1">Whole animal</tissue>
    </source>
</reference>
<comment type="caution">
    <text evidence="1">The sequence shown here is derived from an EMBL/GenBank/DDBJ whole genome shotgun (WGS) entry which is preliminary data.</text>
</comment>
<evidence type="ECO:0000313" key="1">
    <source>
        <dbReference type="EMBL" id="KAH3841180.1"/>
    </source>
</evidence>